<gene>
    <name evidence="5" type="ORF">Microterr_06100</name>
</gene>
<dbReference type="RefSeq" id="WP_263796204.1">
    <property type="nucleotide sequence ID" value="NZ_AP027141.1"/>
</dbReference>
<dbReference type="InterPro" id="IPR051545">
    <property type="entry name" value="NAD(P)H_dehydrogenase_qn"/>
</dbReference>
<accession>A0ABM8DWR2</accession>
<organism evidence="5 6">
    <name type="scientific">Microbacterium terricola</name>
    <dbReference type="NCBI Taxonomy" id="344163"/>
    <lineage>
        <taxon>Bacteria</taxon>
        <taxon>Bacillati</taxon>
        <taxon>Actinomycetota</taxon>
        <taxon>Actinomycetes</taxon>
        <taxon>Micrococcales</taxon>
        <taxon>Microbacteriaceae</taxon>
        <taxon>Microbacterium</taxon>
    </lineage>
</organism>
<dbReference type="InterPro" id="IPR029039">
    <property type="entry name" value="Flavoprotein-like_sf"/>
</dbReference>
<evidence type="ECO:0000313" key="5">
    <source>
        <dbReference type="EMBL" id="BDV29950.1"/>
    </source>
</evidence>
<dbReference type="PANTHER" id="PTHR10204:SF34">
    <property type="entry name" value="NAD(P)H DEHYDROGENASE [QUINONE] 1 ISOFORM 1"/>
    <property type="match status" value="1"/>
</dbReference>
<keyword evidence="6" id="KW-1185">Reference proteome</keyword>
<dbReference type="InterPro" id="IPR003680">
    <property type="entry name" value="Flavodoxin_fold"/>
</dbReference>
<sequence>MTRRILVIIGTPLPTTLTHALATAYIERARVGGADVRVIDLAEDPIPGHPTSRDQLRAPRTADDRQLDPEVAAYLGDVQWAEHVALFFPQWWGTYPAALKAFIDRVFLSNAAFRYRERSAISDRLLTGRTARLVMTMDSPRFWNRLVYRNAAETSLTKAILGYCGIRTTGITRFTPVRFSETEARAGWVAKAAQHGATDATASGSRVKEPAPTLA</sequence>
<dbReference type="Gene3D" id="3.40.50.360">
    <property type="match status" value="1"/>
</dbReference>
<dbReference type="PANTHER" id="PTHR10204">
    <property type="entry name" value="NAD P H OXIDOREDUCTASE-RELATED"/>
    <property type="match status" value="1"/>
</dbReference>
<feature type="compositionally biased region" description="Basic and acidic residues" evidence="3">
    <location>
        <begin position="51"/>
        <end position="63"/>
    </location>
</feature>
<name>A0ABM8DWR2_9MICO</name>
<comment type="similarity">
    <text evidence="1">Belongs to the NAD(P)H dehydrogenase (quinone) family.</text>
</comment>
<evidence type="ECO:0000259" key="4">
    <source>
        <dbReference type="Pfam" id="PF02525"/>
    </source>
</evidence>
<evidence type="ECO:0000256" key="2">
    <source>
        <dbReference type="ARBA" id="ARBA00023002"/>
    </source>
</evidence>
<keyword evidence="2" id="KW-0560">Oxidoreductase</keyword>
<feature type="domain" description="Flavodoxin-like fold" evidence="4">
    <location>
        <begin position="4"/>
        <end position="189"/>
    </location>
</feature>
<evidence type="ECO:0000313" key="6">
    <source>
        <dbReference type="Proteomes" id="UP001317779"/>
    </source>
</evidence>
<dbReference type="SUPFAM" id="SSF52218">
    <property type="entry name" value="Flavoproteins"/>
    <property type="match status" value="1"/>
</dbReference>
<protein>
    <submittedName>
        <fullName evidence="5">NAD(P)H dehydrogenase</fullName>
    </submittedName>
</protein>
<reference evidence="5 6" key="1">
    <citation type="submission" date="2022-12" db="EMBL/GenBank/DDBJ databases">
        <title>Microbacterium terricola strain KV-448 chromosome, complete genome.</title>
        <authorList>
            <person name="Oshima T."/>
            <person name="Moriya T."/>
            <person name="Bessho Y."/>
        </authorList>
    </citation>
    <scope>NUCLEOTIDE SEQUENCE [LARGE SCALE GENOMIC DNA]</scope>
    <source>
        <strain evidence="5 6">KV-448</strain>
    </source>
</reference>
<proteinExistence type="inferred from homology"/>
<evidence type="ECO:0000256" key="3">
    <source>
        <dbReference type="SAM" id="MobiDB-lite"/>
    </source>
</evidence>
<feature type="region of interest" description="Disordered" evidence="3">
    <location>
        <begin position="43"/>
        <end position="63"/>
    </location>
</feature>
<evidence type="ECO:0000256" key="1">
    <source>
        <dbReference type="ARBA" id="ARBA00006252"/>
    </source>
</evidence>
<dbReference type="Proteomes" id="UP001317779">
    <property type="component" value="Chromosome"/>
</dbReference>
<dbReference type="Pfam" id="PF02525">
    <property type="entry name" value="Flavodoxin_2"/>
    <property type="match status" value="1"/>
</dbReference>
<dbReference type="EMBL" id="AP027141">
    <property type="protein sequence ID" value="BDV29950.1"/>
    <property type="molecule type" value="Genomic_DNA"/>
</dbReference>